<proteinExistence type="predicted"/>
<accession>A0AAD9CX40</accession>
<keyword evidence="4" id="KW-1185">Reference proteome</keyword>
<comment type="caution">
    <text evidence="3">The sequence shown here is derived from an EMBL/GenBank/DDBJ whole genome shotgun (WGS) entry which is preliminary data.</text>
</comment>
<dbReference type="AlphaFoldDB" id="A0AAD9CX40"/>
<keyword evidence="2" id="KW-1133">Transmembrane helix</keyword>
<feature type="compositionally biased region" description="Polar residues" evidence="1">
    <location>
        <begin position="144"/>
        <end position="153"/>
    </location>
</feature>
<name>A0AAD9CX40_PAPLA</name>
<keyword evidence="2" id="KW-0812">Transmembrane</keyword>
<evidence type="ECO:0000313" key="4">
    <source>
        <dbReference type="Proteomes" id="UP001182556"/>
    </source>
</evidence>
<evidence type="ECO:0008006" key="5">
    <source>
        <dbReference type="Google" id="ProtNLM"/>
    </source>
</evidence>
<feature type="transmembrane region" description="Helical" evidence="2">
    <location>
        <begin position="216"/>
        <end position="238"/>
    </location>
</feature>
<keyword evidence="2" id="KW-0472">Membrane</keyword>
<gene>
    <name evidence="3" type="ORF">DB88DRAFT_497062</name>
</gene>
<reference evidence="3" key="1">
    <citation type="submission" date="2023-02" db="EMBL/GenBank/DDBJ databases">
        <title>Identification and recombinant expression of a fungal hydrolase from Papiliotrema laurentii that hydrolyzes apple cutin and clears colloidal polyester polyurethane.</title>
        <authorList>
            <consortium name="DOE Joint Genome Institute"/>
            <person name="Roman V.A."/>
            <person name="Bojanowski C."/>
            <person name="Crable B.R."/>
            <person name="Wagner D.N."/>
            <person name="Hung C.S."/>
            <person name="Nadeau L.J."/>
            <person name="Schratz L."/>
            <person name="Haridas S."/>
            <person name="Pangilinan J."/>
            <person name="Lipzen A."/>
            <person name="Na H."/>
            <person name="Yan M."/>
            <person name="Ng V."/>
            <person name="Grigoriev I.V."/>
            <person name="Spatafora J.W."/>
            <person name="Barlow D."/>
            <person name="Biffinger J."/>
            <person name="Kelley-Loughnane N."/>
            <person name="Varaljay V.A."/>
            <person name="Crookes-Goodson W.J."/>
        </authorList>
    </citation>
    <scope>NUCLEOTIDE SEQUENCE</scope>
    <source>
        <strain evidence="3">5307AH</strain>
    </source>
</reference>
<sequence length="314" mass="34092">MALSGLFPKGFFDKTSEKQAPPTPPASEPLASTSSSTSSDPDELLPGRDKDGKLKLPRVALYVSGASFFLTIGLTATVVYYVQKSKRKTGYAPEFISQSMANRRLRTGWVRSSHATSTDKALPSFIGSQLASRAKTLPPLPSLPSAQKPTDTTLAPVDPTIDVPDEQADPSLLRSRRFNALEERELYGEPAKKDEEDEEEYWKNFSALDEKANPSMAFNAFAIATAAVGLSAGLGLWVTAKLLGVSNMDDFVVTLRGKLVEKMPVLAGVLEEAKRADETHVGEDGTVGNVWGQFSKLILEEKVAQSTPEEEKRI</sequence>
<feature type="region of interest" description="Disordered" evidence="1">
    <location>
        <begin position="1"/>
        <end position="50"/>
    </location>
</feature>
<organism evidence="3 4">
    <name type="scientific">Papiliotrema laurentii</name>
    <name type="common">Cryptococcus laurentii</name>
    <dbReference type="NCBI Taxonomy" id="5418"/>
    <lineage>
        <taxon>Eukaryota</taxon>
        <taxon>Fungi</taxon>
        <taxon>Dikarya</taxon>
        <taxon>Basidiomycota</taxon>
        <taxon>Agaricomycotina</taxon>
        <taxon>Tremellomycetes</taxon>
        <taxon>Tremellales</taxon>
        <taxon>Rhynchogastremaceae</taxon>
        <taxon>Papiliotrema</taxon>
    </lineage>
</organism>
<dbReference type="EMBL" id="JAODAN010000009">
    <property type="protein sequence ID" value="KAK1922080.1"/>
    <property type="molecule type" value="Genomic_DNA"/>
</dbReference>
<dbReference type="Proteomes" id="UP001182556">
    <property type="component" value="Unassembled WGS sequence"/>
</dbReference>
<feature type="transmembrane region" description="Helical" evidence="2">
    <location>
        <begin position="59"/>
        <end position="82"/>
    </location>
</feature>
<protein>
    <recommendedName>
        <fullName evidence="5">Transmembrane protein</fullName>
    </recommendedName>
</protein>
<feature type="region of interest" description="Disordered" evidence="1">
    <location>
        <begin position="136"/>
        <end position="166"/>
    </location>
</feature>
<evidence type="ECO:0000313" key="3">
    <source>
        <dbReference type="EMBL" id="KAK1922080.1"/>
    </source>
</evidence>
<evidence type="ECO:0000256" key="2">
    <source>
        <dbReference type="SAM" id="Phobius"/>
    </source>
</evidence>
<evidence type="ECO:0000256" key="1">
    <source>
        <dbReference type="SAM" id="MobiDB-lite"/>
    </source>
</evidence>
<feature type="compositionally biased region" description="Low complexity" evidence="1">
    <location>
        <begin position="28"/>
        <end position="39"/>
    </location>
</feature>